<keyword evidence="2" id="KW-0732">Signal</keyword>
<gene>
    <name evidence="3" type="ORF">NDU88_003256</name>
</gene>
<dbReference type="AlphaFoldDB" id="A0AAV7M5P0"/>
<accession>A0AAV7M5P0</accession>
<dbReference type="EMBL" id="JANPWB010000014">
    <property type="protein sequence ID" value="KAJ1098140.1"/>
    <property type="molecule type" value="Genomic_DNA"/>
</dbReference>
<feature type="chain" id="PRO_5043989551" description="Secreted protein" evidence="2">
    <location>
        <begin position="21"/>
        <end position="128"/>
    </location>
</feature>
<feature type="signal peptide" evidence="2">
    <location>
        <begin position="1"/>
        <end position="20"/>
    </location>
</feature>
<evidence type="ECO:0000313" key="4">
    <source>
        <dbReference type="Proteomes" id="UP001066276"/>
    </source>
</evidence>
<evidence type="ECO:0008006" key="5">
    <source>
        <dbReference type="Google" id="ProtNLM"/>
    </source>
</evidence>
<sequence>MMGPPLFLAPQLSLPLPSLGAQLACTPSATAYQMQGVGMEGGRRWSSTTRHPIVPFSHQSSARGPATALAQAPSRGSRLPARHGASRRADKLHPLTQLRFGAPDLVFYCGRQQSSEKTLLLGAPYCLF</sequence>
<protein>
    <recommendedName>
        <fullName evidence="5">Secreted protein</fullName>
    </recommendedName>
</protein>
<feature type="region of interest" description="Disordered" evidence="1">
    <location>
        <begin position="56"/>
        <end position="92"/>
    </location>
</feature>
<evidence type="ECO:0000256" key="2">
    <source>
        <dbReference type="SAM" id="SignalP"/>
    </source>
</evidence>
<evidence type="ECO:0000313" key="3">
    <source>
        <dbReference type="EMBL" id="KAJ1098140.1"/>
    </source>
</evidence>
<dbReference type="Proteomes" id="UP001066276">
    <property type="component" value="Chromosome 10"/>
</dbReference>
<keyword evidence="4" id="KW-1185">Reference proteome</keyword>
<name>A0AAV7M5P0_PLEWA</name>
<comment type="caution">
    <text evidence="3">The sequence shown here is derived from an EMBL/GenBank/DDBJ whole genome shotgun (WGS) entry which is preliminary data.</text>
</comment>
<organism evidence="3 4">
    <name type="scientific">Pleurodeles waltl</name>
    <name type="common">Iberian ribbed newt</name>
    <dbReference type="NCBI Taxonomy" id="8319"/>
    <lineage>
        <taxon>Eukaryota</taxon>
        <taxon>Metazoa</taxon>
        <taxon>Chordata</taxon>
        <taxon>Craniata</taxon>
        <taxon>Vertebrata</taxon>
        <taxon>Euteleostomi</taxon>
        <taxon>Amphibia</taxon>
        <taxon>Batrachia</taxon>
        <taxon>Caudata</taxon>
        <taxon>Salamandroidea</taxon>
        <taxon>Salamandridae</taxon>
        <taxon>Pleurodelinae</taxon>
        <taxon>Pleurodeles</taxon>
    </lineage>
</organism>
<evidence type="ECO:0000256" key="1">
    <source>
        <dbReference type="SAM" id="MobiDB-lite"/>
    </source>
</evidence>
<reference evidence="3" key="1">
    <citation type="journal article" date="2022" name="bioRxiv">
        <title>Sequencing and chromosome-scale assembly of the giantPleurodeles waltlgenome.</title>
        <authorList>
            <person name="Brown T."/>
            <person name="Elewa A."/>
            <person name="Iarovenko S."/>
            <person name="Subramanian E."/>
            <person name="Araus A.J."/>
            <person name="Petzold A."/>
            <person name="Susuki M."/>
            <person name="Suzuki K.-i.T."/>
            <person name="Hayashi T."/>
            <person name="Toyoda A."/>
            <person name="Oliveira C."/>
            <person name="Osipova E."/>
            <person name="Leigh N.D."/>
            <person name="Simon A."/>
            <person name="Yun M.H."/>
        </authorList>
    </citation>
    <scope>NUCLEOTIDE SEQUENCE</scope>
    <source>
        <strain evidence="3">20211129_DDA</strain>
        <tissue evidence="3">Liver</tissue>
    </source>
</reference>
<proteinExistence type="predicted"/>